<evidence type="ECO:0000256" key="1">
    <source>
        <dbReference type="SAM" id="MobiDB-lite"/>
    </source>
</evidence>
<proteinExistence type="predicted"/>
<accession>A0ABR8UFB9</accession>
<evidence type="ECO:0000313" key="2">
    <source>
        <dbReference type="EMBL" id="MBD7986443.1"/>
    </source>
</evidence>
<name>A0ABR8UFB9_9GAMM</name>
<evidence type="ECO:0000313" key="3">
    <source>
        <dbReference type="Proteomes" id="UP000647183"/>
    </source>
</evidence>
<sequence>MVSRKHPDLPGKAQVPATGRDSPKKVEAPLPGAADDRQAKAGTLRRRPKSGGPVTR</sequence>
<dbReference type="Proteomes" id="UP000647183">
    <property type="component" value="Unassembled WGS sequence"/>
</dbReference>
<organism evidence="2 3">
    <name type="scientific">Luteimonas colneyensis</name>
    <dbReference type="NCBI Taxonomy" id="2762230"/>
    <lineage>
        <taxon>Bacteria</taxon>
        <taxon>Pseudomonadati</taxon>
        <taxon>Pseudomonadota</taxon>
        <taxon>Gammaproteobacteria</taxon>
        <taxon>Lysobacterales</taxon>
        <taxon>Lysobacteraceae</taxon>
        <taxon>Luteimonas</taxon>
    </lineage>
</organism>
<gene>
    <name evidence="2" type="ORF">H9645_00170</name>
</gene>
<feature type="region of interest" description="Disordered" evidence="1">
    <location>
        <begin position="1"/>
        <end position="56"/>
    </location>
</feature>
<comment type="caution">
    <text evidence="2">The sequence shown here is derived from an EMBL/GenBank/DDBJ whole genome shotgun (WGS) entry which is preliminary data.</text>
</comment>
<keyword evidence="3" id="KW-1185">Reference proteome</keyword>
<dbReference type="RefSeq" id="WP_191727739.1">
    <property type="nucleotide sequence ID" value="NZ_JACSQJ010000001.1"/>
</dbReference>
<dbReference type="EMBL" id="JACSQJ010000001">
    <property type="protein sequence ID" value="MBD7986443.1"/>
    <property type="molecule type" value="Genomic_DNA"/>
</dbReference>
<protein>
    <submittedName>
        <fullName evidence="2">Uncharacterized protein</fullName>
    </submittedName>
</protein>
<reference evidence="2 3" key="1">
    <citation type="submission" date="2020-08" db="EMBL/GenBank/DDBJ databases">
        <title>A Genomic Blueprint of the Chicken Gut Microbiome.</title>
        <authorList>
            <person name="Gilroy R."/>
            <person name="Ravi A."/>
            <person name="Getino M."/>
            <person name="Pursley I."/>
            <person name="Horton D.L."/>
            <person name="Alikhan N.-F."/>
            <person name="Baker D."/>
            <person name="Gharbi K."/>
            <person name="Hall N."/>
            <person name="Watson M."/>
            <person name="Adriaenssens E.M."/>
            <person name="Foster-Nyarko E."/>
            <person name="Jarju S."/>
            <person name="Secka A."/>
            <person name="Antonio M."/>
            <person name="Oren A."/>
            <person name="Chaudhuri R."/>
            <person name="La Ragione R.M."/>
            <person name="Hildebrand F."/>
            <person name="Pallen M.J."/>
        </authorList>
    </citation>
    <scope>NUCLEOTIDE SEQUENCE [LARGE SCALE GENOMIC DNA]</scope>
    <source>
        <strain evidence="2 3">Sa2BVA3</strain>
    </source>
</reference>